<dbReference type="PANTHER" id="PTHR11142:SF0">
    <property type="entry name" value="TRNA PSEUDOURIDINE SYNTHASE-LIKE 1"/>
    <property type="match status" value="1"/>
</dbReference>
<dbReference type="Pfam" id="PF01416">
    <property type="entry name" value="PseudoU_synth_1"/>
    <property type="match status" value="2"/>
</dbReference>
<keyword evidence="10" id="KW-1185">Reference proteome</keyword>
<evidence type="ECO:0000313" key="9">
    <source>
        <dbReference type="EMBL" id="SMF27604.1"/>
    </source>
</evidence>
<evidence type="ECO:0000259" key="8">
    <source>
        <dbReference type="Pfam" id="PF01416"/>
    </source>
</evidence>
<dbReference type="STRING" id="1519643.SAMN06295933_2654"/>
<feature type="active site" description="Nucleophile" evidence="4 5">
    <location>
        <position position="52"/>
    </location>
</feature>
<dbReference type="SUPFAM" id="SSF55120">
    <property type="entry name" value="Pseudouridine synthase"/>
    <property type="match status" value="1"/>
</dbReference>
<dbReference type="InterPro" id="IPR001406">
    <property type="entry name" value="PsdUridine_synth_TruA"/>
</dbReference>
<dbReference type="EMBL" id="FWZU01000004">
    <property type="protein sequence ID" value="SMF27604.1"/>
    <property type="molecule type" value="Genomic_DNA"/>
</dbReference>
<dbReference type="HAMAP" id="MF_00171">
    <property type="entry name" value="TruA"/>
    <property type="match status" value="1"/>
</dbReference>
<dbReference type="Proteomes" id="UP000192906">
    <property type="component" value="Unassembled WGS sequence"/>
</dbReference>
<evidence type="ECO:0000256" key="7">
    <source>
        <dbReference type="RuleBase" id="RU003792"/>
    </source>
</evidence>
<dbReference type="FunFam" id="3.30.70.580:FF:000001">
    <property type="entry name" value="tRNA pseudouridine synthase A"/>
    <property type="match status" value="1"/>
</dbReference>
<protein>
    <recommendedName>
        <fullName evidence="4">tRNA pseudouridine synthase A</fullName>
        <ecNumber evidence="4">5.4.99.12</ecNumber>
    </recommendedName>
    <alternativeName>
        <fullName evidence="4">tRNA pseudouridine(38-40) synthase</fullName>
    </alternativeName>
    <alternativeName>
        <fullName evidence="4">tRNA pseudouridylate synthase I</fullName>
    </alternativeName>
    <alternativeName>
        <fullName evidence="4">tRNA-uridine isomerase I</fullName>
    </alternativeName>
</protein>
<comment type="function">
    <text evidence="4">Formation of pseudouridine at positions 38, 39 and 40 in the anticodon stem and loop of transfer RNAs.</text>
</comment>
<dbReference type="PANTHER" id="PTHR11142">
    <property type="entry name" value="PSEUDOURIDYLATE SYNTHASE"/>
    <property type="match status" value="1"/>
</dbReference>
<reference evidence="10" key="1">
    <citation type="submission" date="2017-04" db="EMBL/GenBank/DDBJ databases">
        <authorList>
            <person name="Varghese N."/>
            <person name="Submissions S."/>
        </authorList>
    </citation>
    <scope>NUCLEOTIDE SEQUENCE [LARGE SCALE GENOMIC DNA]</scope>
    <source>
        <strain evidence="10">K3S</strain>
    </source>
</reference>
<dbReference type="EC" id="5.4.99.12" evidence="4"/>
<evidence type="ECO:0000256" key="3">
    <source>
        <dbReference type="ARBA" id="ARBA00023235"/>
    </source>
</evidence>
<accession>A0A1X7E5A6</accession>
<sequence length="267" mass="29859">MKRVKITIAYDGTKFCGWQIQPGVRTVQNELEKAISRITGESLRVYGSGRTDSGVHALGQVVHFTVPDSKSKVPWQRALNSIMPDDVTVLDVQYVDESFHAQFSSVRKTYIYTLWLENSFLLPCRRNYVWACGPLDLDALDKGTKHFLGEHDFASFQNVGTPVKNTIRTIFSFLRLPGENEYEIRLEVCGSGFLKQMVRNMVGCLVEVGRGKANPDSVRSVLEAKDRTLAPATAPAQGLCLAHVYYGEPERGGFESVRNKSHINGNE</sequence>
<keyword evidence="2 4" id="KW-0819">tRNA processing</keyword>
<proteinExistence type="inferred from homology"/>
<gene>
    <name evidence="4" type="primary">truA</name>
    <name evidence="9" type="ORF">SAMN06295933_2654</name>
</gene>
<dbReference type="InterPro" id="IPR020103">
    <property type="entry name" value="PsdUridine_synth_cat_dom_sf"/>
</dbReference>
<evidence type="ECO:0000256" key="2">
    <source>
        <dbReference type="ARBA" id="ARBA00022694"/>
    </source>
</evidence>
<dbReference type="GO" id="GO:0031119">
    <property type="term" value="P:tRNA pseudouridine synthesis"/>
    <property type="evidence" value="ECO:0007669"/>
    <property type="project" value="UniProtKB-UniRule"/>
</dbReference>
<dbReference type="CDD" id="cd02570">
    <property type="entry name" value="PseudoU_synth_EcTruA"/>
    <property type="match status" value="1"/>
</dbReference>
<dbReference type="InterPro" id="IPR020094">
    <property type="entry name" value="TruA/RsuA/RluB/E/F_N"/>
</dbReference>
<dbReference type="PIRSF" id="PIRSF001430">
    <property type="entry name" value="tRNA_psdUrid_synth"/>
    <property type="match status" value="1"/>
</dbReference>
<comment type="caution">
    <text evidence="4">Lacks conserved residue(s) required for the propagation of feature annotation.</text>
</comment>
<feature type="domain" description="Pseudouridine synthase I TruA alpha/beta" evidence="8">
    <location>
        <begin position="8"/>
        <end position="103"/>
    </location>
</feature>
<evidence type="ECO:0000256" key="5">
    <source>
        <dbReference type="PIRSR" id="PIRSR001430-1"/>
    </source>
</evidence>
<dbReference type="OrthoDB" id="9811823at2"/>
<dbReference type="Gene3D" id="3.30.70.580">
    <property type="entry name" value="Pseudouridine synthase I, catalytic domain, N-terminal subdomain"/>
    <property type="match status" value="1"/>
</dbReference>
<keyword evidence="3 4" id="KW-0413">Isomerase</keyword>
<dbReference type="NCBIfam" id="TIGR00071">
    <property type="entry name" value="hisT_truA"/>
    <property type="match status" value="1"/>
</dbReference>
<name>A0A1X7E5A6_9BACT</name>
<feature type="domain" description="Pseudouridine synthase I TruA alpha/beta" evidence="8">
    <location>
        <begin position="145"/>
        <end position="246"/>
    </location>
</feature>
<dbReference type="InterPro" id="IPR020095">
    <property type="entry name" value="PsdUridine_synth_TruA_C"/>
</dbReference>
<evidence type="ECO:0000256" key="6">
    <source>
        <dbReference type="PIRSR" id="PIRSR001430-2"/>
    </source>
</evidence>
<dbReference type="Gene3D" id="3.30.70.660">
    <property type="entry name" value="Pseudouridine synthase I, catalytic domain, C-terminal subdomain"/>
    <property type="match status" value="1"/>
</dbReference>
<dbReference type="AlphaFoldDB" id="A0A1X7E5A6"/>
<dbReference type="RefSeq" id="WP_085102987.1">
    <property type="nucleotide sequence ID" value="NZ_FWZU01000004.1"/>
</dbReference>
<comment type="catalytic activity">
    <reaction evidence="4 7">
        <text>uridine(38/39/40) in tRNA = pseudouridine(38/39/40) in tRNA</text>
        <dbReference type="Rhea" id="RHEA:22376"/>
        <dbReference type="Rhea" id="RHEA-COMP:10085"/>
        <dbReference type="Rhea" id="RHEA-COMP:10087"/>
        <dbReference type="ChEBI" id="CHEBI:65314"/>
        <dbReference type="ChEBI" id="CHEBI:65315"/>
        <dbReference type="EC" id="5.4.99.12"/>
    </reaction>
</comment>
<dbReference type="GO" id="GO:0160147">
    <property type="term" value="F:tRNA pseudouridine(38-40) synthase activity"/>
    <property type="evidence" value="ECO:0007669"/>
    <property type="project" value="UniProtKB-EC"/>
</dbReference>
<dbReference type="InterPro" id="IPR020097">
    <property type="entry name" value="PsdUridine_synth_TruA_a/b_dom"/>
</dbReference>
<evidence type="ECO:0000256" key="4">
    <source>
        <dbReference type="HAMAP-Rule" id="MF_00171"/>
    </source>
</evidence>
<comment type="similarity">
    <text evidence="1 4 7">Belongs to the tRNA pseudouridine synthase TruA family.</text>
</comment>
<comment type="subunit">
    <text evidence="4">Homodimer.</text>
</comment>
<organism evidence="9 10">
    <name type="scientific">Desulfovibrio gilichinskyi</name>
    <dbReference type="NCBI Taxonomy" id="1519643"/>
    <lineage>
        <taxon>Bacteria</taxon>
        <taxon>Pseudomonadati</taxon>
        <taxon>Thermodesulfobacteriota</taxon>
        <taxon>Desulfovibrionia</taxon>
        <taxon>Desulfovibrionales</taxon>
        <taxon>Desulfovibrionaceae</taxon>
        <taxon>Desulfovibrio</taxon>
    </lineage>
</organism>
<feature type="binding site" evidence="4 6">
    <location>
        <position position="110"/>
    </location>
    <ligand>
        <name>substrate</name>
    </ligand>
</feature>
<evidence type="ECO:0000313" key="10">
    <source>
        <dbReference type="Proteomes" id="UP000192906"/>
    </source>
</evidence>
<dbReference type="GO" id="GO:0003723">
    <property type="term" value="F:RNA binding"/>
    <property type="evidence" value="ECO:0007669"/>
    <property type="project" value="InterPro"/>
</dbReference>
<evidence type="ECO:0000256" key="1">
    <source>
        <dbReference type="ARBA" id="ARBA00009375"/>
    </source>
</evidence>